<dbReference type="Proteomes" id="UP000481109">
    <property type="component" value="Unassembled WGS sequence"/>
</dbReference>
<proteinExistence type="predicted"/>
<name>A0A6G4XSD9_9ACTN</name>
<sequence length="95" mass="10136">MVAAGRSVLIADVSGLGRTRWPQLFARQGAVAPAFSRVRVQAAIARRGSSPDEALVHLVWAGADRGGTYSDGRITDITFTRTSKKGEAIWTPLPS</sequence>
<evidence type="ECO:0000313" key="2">
    <source>
        <dbReference type="Proteomes" id="UP000481109"/>
    </source>
</evidence>
<keyword evidence="2" id="KW-1185">Reference proteome</keyword>
<comment type="caution">
    <text evidence="1">The sequence shown here is derived from an EMBL/GenBank/DDBJ whole genome shotgun (WGS) entry which is preliminary data.</text>
</comment>
<reference evidence="1 2" key="1">
    <citation type="submission" date="2020-02" db="EMBL/GenBank/DDBJ databases">
        <title>Whole-genome analyses of novel actinobacteria.</title>
        <authorList>
            <person name="Sahin N."/>
            <person name="Tokatli A."/>
        </authorList>
    </citation>
    <scope>NUCLEOTIDE SEQUENCE [LARGE SCALE GENOMIC DNA]</scope>
    <source>
        <strain evidence="1 2">YC504</strain>
    </source>
</reference>
<protein>
    <submittedName>
        <fullName evidence="1">Uncharacterized protein</fullName>
    </submittedName>
</protein>
<organism evidence="1 2">
    <name type="scientific">Streptomyces mesophilus</name>
    <dbReference type="NCBI Taxonomy" id="1775132"/>
    <lineage>
        <taxon>Bacteria</taxon>
        <taxon>Bacillati</taxon>
        <taxon>Actinomycetota</taxon>
        <taxon>Actinomycetes</taxon>
        <taxon>Kitasatosporales</taxon>
        <taxon>Streptomycetaceae</taxon>
        <taxon>Streptomyces</taxon>
    </lineage>
</organism>
<dbReference type="EMBL" id="JAAKZW010000155">
    <property type="protein sequence ID" value="NGO79521.1"/>
    <property type="molecule type" value="Genomic_DNA"/>
</dbReference>
<gene>
    <name evidence="1" type="ORF">G6045_28280</name>
</gene>
<dbReference type="AlphaFoldDB" id="A0A6G4XSD9"/>
<accession>A0A6G4XSD9</accession>
<evidence type="ECO:0000313" key="1">
    <source>
        <dbReference type="EMBL" id="NGO79521.1"/>
    </source>
</evidence>